<dbReference type="EMBL" id="BGZK01000695">
    <property type="protein sequence ID" value="GBP56537.1"/>
    <property type="molecule type" value="Genomic_DNA"/>
</dbReference>
<name>A0A4C1X2J2_EUMVA</name>
<evidence type="ECO:0000313" key="2">
    <source>
        <dbReference type="Proteomes" id="UP000299102"/>
    </source>
</evidence>
<keyword evidence="2" id="KW-1185">Reference proteome</keyword>
<comment type="caution">
    <text evidence="1">The sequence shown here is derived from an EMBL/GenBank/DDBJ whole genome shotgun (WGS) entry which is preliminary data.</text>
</comment>
<protein>
    <submittedName>
        <fullName evidence="1">Uncharacterized protein</fullName>
    </submittedName>
</protein>
<reference evidence="1 2" key="1">
    <citation type="journal article" date="2019" name="Commun. Biol.">
        <title>The bagworm genome reveals a unique fibroin gene that provides high tensile strength.</title>
        <authorList>
            <person name="Kono N."/>
            <person name="Nakamura H."/>
            <person name="Ohtoshi R."/>
            <person name="Tomita M."/>
            <person name="Numata K."/>
            <person name="Arakawa K."/>
        </authorList>
    </citation>
    <scope>NUCLEOTIDE SEQUENCE [LARGE SCALE GENOMIC DNA]</scope>
</reference>
<organism evidence="1 2">
    <name type="scientific">Eumeta variegata</name>
    <name type="common">Bagworm moth</name>
    <name type="synonym">Eumeta japonica</name>
    <dbReference type="NCBI Taxonomy" id="151549"/>
    <lineage>
        <taxon>Eukaryota</taxon>
        <taxon>Metazoa</taxon>
        <taxon>Ecdysozoa</taxon>
        <taxon>Arthropoda</taxon>
        <taxon>Hexapoda</taxon>
        <taxon>Insecta</taxon>
        <taxon>Pterygota</taxon>
        <taxon>Neoptera</taxon>
        <taxon>Endopterygota</taxon>
        <taxon>Lepidoptera</taxon>
        <taxon>Glossata</taxon>
        <taxon>Ditrysia</taxon>
        <taxon>Tineoidea</taxon>
        <taxon>Psychidae</taxon>
        <taxon>Oiketicinae</taxon>
        <taxon>Eumeta</taxon>
    </lineage>
</organism>
<dbReference type="Proteomes" id="UP000299102">
    <property type="component" value="Unassembled WGS sequence"/>
</dbReference>
<sequence length="178" mass="20074">MKHQIRVVLLARVRDSNTTTLFEKSLLSMPVPWPGPPAAANTHCTTELVATAPPPLRPRRSAACEGIVTLKKNINILSKLRERRGLVCDDYKFESIISRLNRHYKEADNVFASAYTYNEIYLVRDKSSGNGTRLNKYLFSVTADTTDESLGDVFQMRKGASELKSREITARKRLTMPS</sequence>
<accession>A0A4C1X2J2</accession>
<gene>
    <name evidence="1" type="ORF">EVAR_53608_1</name>
</gene>
<dbReference type="AlphaFoldDB" id="A0A4C1X2J2"/>
<evidence type="ECO:0000313" key="1">
    <source>
        <dbReference type="EMBL" id="GBP56537.1"/>
    </source>
</evidence>
<proteinExistence type="predicted"/>